<dbReference type="Proteomes" id="UP000799439">
    <property type="component" value="Unassembled WGS sequence"/>
</dbReference>
<accession>A0A9P4IZK6</accession>
<reference evidence="1" key="1">
    <citation type="journal article" date="2020" name="Stud. Mycol.">
        <title>101 Dothideomycetes genomes: a test case for predicting lifestyles and emergence of pathogens.</title>
        <authorList>
            <person name="Haridas S."/>
            <person name="Albert R."/>
            <person name="Binder M."/>
            <person name="Bloem J."/>
            <person name="Labutti K."/>
            <person name="Salamov A."/>
            <person name="Andreopoulos B."/>
            <person name="Baker S."/>
            <person name="Barry K."/>
            <person name="Bills G."/>
            <person name="Bluhm B."/>
            <person name="Cannon C."/>
            <person name="Castanera R."/>
            <person name="Culley D."/>
            <person name="Daum C."/>
            <person name="Ezra D."/>
            <person name="Gonzalez J."/>
            <person name="Henrissat B."/>
            <person name="Kuo A."/>
            <person name="Liang C."/>
            <person name="Lipzen A."/>
            <person name="Lutzoni F."/>
            <person name="Magnuson J."/>
            <person name="Mondo S."/>
            <person name="Nolan M."/>
            <person name="Ohm R."/>
            <person name="Pangilinan J."/>
            <person name="Park H.-J."/>
            <person name="Ramirez L."/>
            <person name="Alfaro M."/>
            <person name="Sun H."/>
            <person name="Tritt A."/>
            <person name="Yoshinaga Y."/>
            <person name="Zwiers L.-H."/>
            <person name="Turgeon B."/>
            <person name="Goodwin S."/>
            <person name="Spatafora J."/>
            <person name="Crous P."/>
            <person name="Grigoriev I."/>
        </authorList>
    </citation>
    <scope>NUCLEOTIDE SEQUENCE</scope>
    <source>
        <strain evidence="1">CBS 260.36</strain>
    </source>
</reference>
<comment type="caution">
    <text evidence="1">The sequence shown here is derived from an EMBL/GenBank/DDBJ whole genome shotgun (WGS) entry which is preliminary data.</text>
</comment>
<name>A0A9P4IZK6_9PEZI</name>
<protein>
    <submittedName>
        <fullName evidence="1">Uncharacterized protein</fullName>
    </submittedName>
</protein>
<keyword evidence="2" id="KW-1185">Reference proteome</keyword>
<organism evidence="1 2">
    <name type="scientific">Myriangium duriaei CBS 260.36</name>
    <dbReference type="NCBI Taxonomy" id="1168546"/>
    <lineage>
        <taxon>Eukaryota</taxon>
        <taxon>Fungi</taxon>
        <taxon>Dikarya</taxon>
        <taxon>Ascomycota</taxon>
        <taxon>Pezizomycotina</taxon>
        <taxon>Dothideomycetes</taxon>
        <taxon>Dothideomycetidae</taxon>
        <taxon>Myriangiales</taxon>
        <taxon>Myriangiaceae</taxon>
        <taxon>Myriangium</taxon>
    </lineage>
</organism>
<dbReference type="AlphaFoldDB" id="A0A9P4IZK6"/>
<gene>
    <name evidence="1" type="ORF">K461DRAFT_313403</name>
</gene>
<evidence type="ECO:0000313" key="2">
    <source>
        <dbReference type="Proteomes" id="UP000799439"/>
    </source>
</evidence>
<dbReference type="EMBL" id="ML996086">
    <property type="protein sequence ID" value="KAF2152782.1"/>
    <property type="molecule type" value="Genomic_DNA"/>
</dbReference>
<evidence type="ECO:0000313" key="1">
    <source>
        <dbReference type="EMBL" id="KAF2152782.1"/>
    </source>
</evidence>
<sequence length="153" mass="17078">MADIGPGGNKVKELHLPEQKVDMDLVRGQFVLKDLTFSHNKDRLFYLLMDLKPAAFGNRVFFESENIIAPCRAATDLDGSGSLTTWTSNHVYIALWQVDSVQKVIRAELPGTSADGTSIASWETFRDTLIFPCPVIEQALSLHYLDKRGAPIR</sequence>
<proteinExistence type="predicted"/>